<reference evidence="12 13" key="1">
    <citation type="submission" date="2023-03" db="EMBL/GenBank/DDBJ databases">
        <title>Paludisphaera mucosa sp. nov. a novel planctomycete from northern fen.</title>
        <authorList>
            <person name="Ivanova A."/>
        </authorList>
    </citation>
    <scope>NUCLEOTIDE SEQUENCE [LARGE SCALE GENOMIC DNA]</scope>
    <source>
        <strain evidence="12 13">Pla2</strain>
    </source>
</reference>
<dbReference type="InterPro" id="IPR007197">
    <property type="entry name" value="rSAM"/>
</dbReference>
<keyword evidence="10" id="KW-0963">Cytoplasm</keyword>
<evidence type="ECO:0000256" key="10">
    <source>
        <dbReference type="RuleBase" id="RU364116"/>
    </source>
</evidence>
<accession>A0ABT6FG69</accession>
<protein>
    <recommendedName>
        <fullName evidence="3 10">Heme chaperone HemW</fullName>
    </recommendedName>
</protein>
<evidence type="ECO:0000256" key="8">
    <source>
        <dbReference type="ARBA" id="ARBA00023014"/>
    </source>
</evidence>
<dbReference type="SMART" id="SM00729">
    <property type="entry name" value="Elp3"/>
    <property type="match status" value="1"/>
</dbReference>
<comment type="function">
    <text evidence="10">Probably acts as a heme chaperone, transferring heme to an unknown acceptor. Binds one molecule of heme per monomer, possibly covalently. Binds 1 [4Fe-4S] cluster. The cluster is coordinated with 3 cysteines and an exchangeable S-adenosyl-L-methionine.</text>
</comment>
<dbReference type="Pfam" id="PF04055">
    <property type="entry name" value="Radical_SAM"/>
    <property type="match status" value="1"/>
</dbReference>
<keyword evidence="13" id="KW-1185">Reference proteome</keyword>
<dbReference type="InterPro" id="IPR034505">
    <property type="entry name" value="Coproporphyrinogen-III_oxidase"/>
</dbReference>
<comment type="similarity">
    <text evidence="2">Belongs to the anaerobic coproporphyrinogen-III oxidase family. HemW subfamily.</text>
</comment>
<keyword evidence="5 10" id="KW-0949">S-adenosyl-L-methionine</keyword>
<evidence type="ECO:0000256" key="2">
    <source>
        <dbReference type="ARBA" id="ARBA00006100"/>
    </source>
</evidence>
<evidence type="ECO:0000259" key="11">
    <source>
        <dbReference type="PROSITE" id="PS51918"/>
    </source>
</evidence>
<evidence type="ECO:0000256" key="1">
    <source>
        <dbReference type="ARBA" id="ARBA00001966"/>
    </source>
</evidence>
<evidence type="ECO:0000313" key="13">
    <source>
        <dbReference type="Proteomes" id="UP001216907"/>
    </source>
</evidence>
<feature type="domain" description="Radical SAM core" evidence="11">
    <location>
        <begin position="10"/>
        <end position="243"/>
    </location>
</feature>
<dbReference type="SFLD" id="SFLDG01065">
    <property type="entry name" value="anaerobic_coproporphyrinogen-I"/>
    <property type="match status" value="2"/>
</dbReference>
<sequence>MQDLSARDAPPWLRPRAAYVHVPFCAHKCGYCDFASLAGADHLADRYLDALERETAAKLGEPHEVDTIFIGGGTPTRLDVAGLERLVATVRRWLPLAPGGEWTVEANPGTLDADKADVLARAGVDRISLGAQSFQPKLLTALERNHRPEEVGRAVEIVRDRFPRWSLDLIFGVPGSTLDDWRADLEATLALDPSHLSCYGLVYEKGTALWKQLQRGEVAPVVEDVEREMYELVIDRLESAGLHMYEISNYARPGHESRHNLVYWANDAYWGLGLGAAEYVDGVRTVNTRDLQAYLKRIEAGEAATGPKEQLDPEARARETAMLMLRRTQVGVDRDDFRLRTGYDFDAMFGPVLARFVAEGLLEDDGRRVRFTHEGRFLADRVLCEVV</sequence>
<comment type="caution">
    <text evidence="12">The sequence shown here is derived from an EMBL/GenBank/DDBJ whole genome shotgun (WGS) entry which is preliminary data.</text>
</comment>
<proteinExistence type="inferred from homology"/>
<evidence type="ECO:0000256" key="3">
    <source>
        <dbReference type="ARBA" id="ARBA00017228"/>
    </source>
</evidence>
<evidence type="ECO:0000256" key="6">
    <source>
        <dbReference type="ARBA" id="ARBA00022723"/>
    </source>
</evidence>
<dbReference type="EMBL" id="JARRAG010000002">
    <property type="protein sequence ID" value="MDG3006576.1"/>
    <property type="molecule type" value="Genomic_DNA"/>
</dbReference>
<comment type="cofactor">
    <cofactor evidence="1">
        <name>[4Fe-4S] cluster</name>
        <dbReference type="ChEBI" id="CHEBI:49883"/>
    </cofactor>
</comment>
<name>A0ABT6FG69_9BACT</name>
<dbReference type="InterPro" id="IPR004559">
    <property type="entry name" value="HemW-like"/>
</dbReference>
<keyword evidence="6 10" id="KW-0479">Metal-binding</keyword>
<dbReference type="SUPFAM" id="SSF102114">
    <property type="entry name" value="Radical SAM enzymes"/>
    <property type="match status" value="1"/>
</dbReference>
<dbReference type="RefSeq" id="WP_277862872.1">
    <property type="nucleotide sequence ID" value="NZ_JARRAG010000002.1"/>
</dbReference>
<evidence type="ECO:0000256" key="9">
    <source>
        <dbReference type="ARBA" id="ARBA00023186"/>
    </source>
</evidence>
<keyword evidence="8 10" id="KW-0411">Iron-sulfur</keyword>
<evidence type="ECO:0000313" key="12">
    <source>
        <dbReference type="EMBL" id="MDG3006576.1"/>
    </source>
</evidence>
<dbReference type="PANTHER" id="PTHR13932">
    <property type="entry name" value="COPROPORPHYRINIGEN III OXIDASE"/>
    <property type="match status" value="1"/>
</dbReference>
<evidence type="ECO:0000256" key="4">
    <source>
        <dbReference type="ARBA" id="ARBA00022617"/>
    </source>
</evidence>
<evidence type="ECO:0000256" key="7">
    <source>
        <dbReference type="ARBA" id="ARBA00023004"/>
    </source>
</evidence>
<organism evidence="12 13">
    <name type="scientific">Paludisphaera mucosa</name>
    <dbReference type="NCBI Taxonomy" id="3030827"/>
    <lineage>
        <taxon>Bacteria</taxon>
        <taxon>Pseudomonadati</taxon>
        <taxon>Planctomycetota</taxon>
        <taxon>Planctomycetia</taxon>
        <taxon>Isosphaerales</taxon>
        <taxon>Isosphaeraceae</taxon>
        <taxon>Paludisphaera</taxon>
    </lineage>
</organism>
<dbReference type="SFLD" id="SFLDG01082">
    <property type="entry name" value="B12-binding_domain_containing"/>
    <property type="match status" value="1"/>
</dbReference>
<dbReference type="Gene3D" id="3.20.20.70">
    <property type="entry name" value="Aldolase class I"/>
    <property type="match status" value="1"/>
</dbReference>
<dbReference type="InterPro" id="IPR006638">
    <property type="entry name" value="Elp3/MiaA/NifB-like_rSAM"/>
</dbReference>
<dbReference type="SFLD" id="SFLDF00288">
    <property type="entry name" value="HemN-like__clustered_with_nucl"/>
    <property type="match status" value="1"/>
</dbReference>
<dbReference type="Proteomes" id="UP001216907">
    <property type="component" value="Unassembled WGS sequence"/>
</dbReference>
<dbReference type="NCBIfam" id="TIGR00539">
    <property type="entry name" value="hemN_rel"/>
    <property type="match status" value="1"/>
</dbReference>
<dbReference type="SFLD" id="SFLDS00029">
    <property type="entry name" value="Radical_SAM"/>
    <property type="match status" value="2"/>
</dbReference>
<dbReference type="PROSITE" id="PS51918">
    <property type="entry name" value="RADICAL_SAM"/>
    <property type="match status" value="1"/>
</dbReference>
<dbReference type="PANTHER" id="PTHR13932:SF5">
    <property type="entry name" value="RADICAL S-ADENOSYL METHIONINE DOMAIN-CONTAINING PROTEIN 1, MITOCHONDRIAL"/>
    <property type="match status" value="1"/>
</dbReference>
<dbReference type="InterPro" id="IPR013785">
    <property type="entry name" value="Aldolase_TIM"/>
</dbReference>
<dbReference type="CDD" id="cd01335">
    <property type="entry name" value="Radical_SAM"/>
    <property type="match status" value="1"/>
</dbReference>
<gene>
    <name evidence="12" type="primary">hemW</name>
    <name evidence="12" type="ORF">PZE19_22625</name>
</gene>
<dbReference type="Pfam" id="PF06969">
    <property type="entry name" value="HemN_C"/>
    <property type="match status" value="1"/>
</dbReference>
<keyword evidence="9 10" id="KW-0143">Chaperone</keyword>
<evidence type="ECO:0000256" key="5">
    <source>
        <dbReference type="ARBA" id="ARBA00022691"/>
    </source>
</evidence>
<keyword evidence="7 10" id="KW-0408">Iron</keyword>
<dbReference type="InterPro" id="IPR010723">
    <property type="entry name" value="HemN_C"/>
</dbReference>
<dbReference type="SFLD" id="SFLDF00562">
    <property type="entry name" value="HemN-like__clustered_with_heat"/>
    <property type="match status" value="1"/>
</dbReference>
<dbReference type="InterPro" id="IPR058240">
    <property type="entry name" value="rSAM_sf"/>
</dbReference>
<keyword evidence="4 10" id="KW-0349">Heme</keyword>
<comment type="subcellular location">
    <subcellularLocation>
        <location evidence="10">Cytoplasm</location>
    </subcellularLocation>
</comment>
<keyword evidence="10" id="KW-0004">4Fe-4S</keyword>